<dbReference type="SUPFAM" id="SSF51679">
    <property type="entry name" value="Bacterial luciferase-like"/>
    <property type="match status" value="1"/>
</dbReference>
<dbReference type="CDD" id="cd01097">
    <property type="entry name" value="Tetrahydromethanopterin_reductase"/>
    <property type="match status" value="1"/>
</dbReference>
<sequence length="380" mass="40458">MRFSVSLSHHDLARAQRSDEGAAEPRGEATGAAVDRLVGLVQAAEAGGADAVWVSEDPEGWDAFAILTLLAARTSRIRLGTGVTNPLLRHPNLIAASLSTLDVVSSGRAFLGIGRGEPAWYRNGIGVDVPAQPLDGLRRTVELLHAWWTPPHRVQPTLPLPDDTVFPVRNWERTIIPWPGRTGSPPIVIAAAGPKALRLAGEIADGVLFNDLASDAYLGDAIATVRASAAAAGRDPAAIRFTYATRVLLTEDPGPELLRRRSTLALINALPGMDRQLAGAGFDIPPLVAAIRAILGSEAARERVGGFPDLRRDGRLARAANLVPPALVDELSVVGPAAHVRHRLAVLAGLGIDEVFVQLPPVGERYDNIGRRLDELRMLS</sequence>
<feature type="compositionally biased region" description="Basic and acidic residues" evidence="2">
    <location>
        <begin position="8"/>
        <end position="27"/>
    </location>
</feature>
<dbReference type="InterPro" id="IPR036661">
    <property type="entry name" value="Luciferase-like_sf"/>
</dbReference>
<dbReference type="PANTHER" id="PTHR43244">
    <property type="match status" value="1"/>
</dbReference>
<dbReference type="InterPro" id="IPR011251">
    <property type="entry name" value="Luciferase-like_dom"/>
</dbReference>
<organism evidence="4">
    <name type="scientific">uncultured Thermomicrobiales bacterium</name>
    <dbReference type="NCBI Taxonomy" id="1645740"/>
    <lineage>
        <taxon>Bacteria</taxon>
        <taxon>Pseudomonadati</taxon>
        <taxon>Thermomicrobiota</taxon>
        <taxon>Thermomicrobia</taxon>
        <taxon>Thermomicrobiales</taxon>
        <taxon>environmental samples</taxon>
    </lineage>
</organism>
<evidence type="ECO:0000259" key="3">
    <source>
        <dbReference type="Pfam" id="PF00296"/>
    </source>
</evidence>
<accession>A0A6J4UF99</accession>
<dbReference type="PANTHER" id="PTHR43244:SF1">
    <property type="entry name" value="5,10-METHYLENETETRAHYDROMETHANOPTERIN REDUCTASE"/>
    <property type="match status" value="1"/>
</dbReference>
<proteinExistence type="predicted"/>
<keyword evidence="1" id="KW-0560">Oxidoreductase</keyword>
<evidence type="ECO:0000256" key="2">
    <source>
        <dbReference type="SAM" id="MobiDB-lite"/>
    </source>
</evidence>
<protein>
    <recommendedName>
        <fullName evidence="3">Luciferase-like domain-containing protein</fullName>
    </recommendedName>
</protein>
<dbReference type="Gene3D" id="3.20.20.30">
    <property type="entry name" value="Luciferase-like domain"/>
    <property type="match status" value="1"/>
</dbReference>
<evidence type="ECO:0000256" key="1">
    <source>
        <dbReference type="ARBA" id="ARBA00023002"/>
    </source>
</evidence>
<dbReference type="AlphaFoldDB" id="A0A6J4UF99"/>
<dbReference type="EMBL" id="CADCWK010000035">
    <property type="protein sequence ID" value="CAA9545848.1"/>
    <property type="molecule type" value="Genomic_DNA"/>
</dbReference>
<feature type="region of interest" description="Disordered" evidence="2">
    <location>
        <begin position="1"/>
        <end position="28"/>
    </location>
</feature>
<gene>
    <name evidence="4" type="ORF">AVDCRST_MAG33-462</name>
</gene>
<dbReference type="GO" id="GO:0016705">
    <property type="term" value="F:oxidoreductase activity, acting on paired donors, with incorporation or reduction of molecular oxygen"/>
    <property type="evidence" value="ECO:0007669"/>
    <property type="project" value="InterPro"/>
</dbReference>
<evidence type="ECO:0000313" key="4">
    <source>
        <dbReference type="EMBL" id="CAA9545848.1"/>
    </source>
</evidence>
<dbReference type="InterPro" id="IPR050564">
    <property type="entry name" value="F420-G6PD/mer"/>
</dbReference>
<dbReference type="Pfam" id="PF00296">
    <property type="entry name" value="Bac_luciferase"/>
    <property type="match status" value="1"/>
</dbReference>
<feature type="domain" description="Luciferase-like" evidence="3">
    <location>
        <begin position="25"/>
        <end position="353"/>
    </location>
</feature>
<name>A0A6J4UF99_9BACT</name>
<reference evidence="4" key="1">
    <citation type="submission" date="2020-02" db="EMBL/GenBank/DDBJ databases">
        <authorList>
            <person name="Meier V. D."/>
        </authorList>
    </citation>
    <scope>NUCLEOTIDE SEQUENCE</scope>
    <source>
        <strain evidence="4">AVDCRST_MAG33</strain>
    </source>
</reference>